<dbReference type="KEGG" id="mlj:MLAC_12200"/>
<evidence type="ECO:0000313" key="8">
    <source>
        <dbReference type="EMBL" id="BBX99478.1"/>
    </source>
</evidence>
<dbReference type="EMBL" id="AP022581">
    <property type="protein sequence ID" value="BBX98168.1"/>
    <property type="molecule type" value="Genomic_DNA"/>
</dbReference>
<sequence>MIAEFMRDNAIHHLRSAQGVLGLRDKHGCDRLEAACACAIAVGDPAYRTIKGILAAGTEHDATTAEPATGAAATTAAFLRGPDQFATGDTGGVG</sequence>
<evidence type="ECO:0000313" key="9">
    <source>
        <dbReference type="Proteomes" id="UP000466396"/>
    </source>
</evidence>
<dbReference type="EMBL" id="AP022581">
    <property type="protein sequence ID" value="BBX98186.1"/>
    <property type="molecule type" value="Genomic_DNA"/>
</dbReference>
<dbReference type="KEGG" id="mlj:MLAC_47720"/>
<gene>
    <name evidence="1" type="ORF">MLAC_09130</name>
    <name evidence="2" type="ORF">MLAC_12200</name>
    <name evidence="3" type="ORF">MLAC_18430</name>
    <name evidence="4" type="ORF">MLAC_34620</name>
    <name evidence="5" type="ORF">MLAC_34800</name>
    <name evidence="6" type="ORF">MLAC_42140</name>
    <name evidence="7" type="ORF">MLAC_43100</name>
    <name evidence="8" type="ORF">MLAC_47720</name>
</gene>
<accession>A0A7I7NNF7</accession>
<dbReference type="Proteomes" id="UP000466396">
    <property type="component" value="Chromosome"/>
</dbReference>
<dbReference type="KEGG" id="mlj:MLAC_34800"/>
<evidence type="ECO:0000313" key="1">
    <source>
        <dbReference type="EMBL" id="BBX95619.1"/>
    </source>
</evidence>
<evidence type="ECO:0000313" key="2">
    <source>
        <dbReference type="EMBL" id="BBX95926.1"/>
    </source>
</evidence>
<evidence type="ECO:0000313" key="3">
    <source>
        <dbReference type="EMBL" id="BBX96549.1"/>
    </source>
</evidence>
<keyword evidence="9" id="KW-1185">Reference proteome</keyword>
<dbReference type="KEGG" id="mlj:MLAC_09130"/>
<protein>
    <submittedName>
        <fullName evidence="5">Uncharacterized protein</fullName>
    </submittedName>
</protein>
<dbReference type="KEGG" id="mlj:MLAC_43100"/>
<organism evidence="5 9">
    <name type="scientific">Mycobacterium lacus</name>
    <dbReference type="NCBI Taxonomy" id="169765"/>
    <lineage>
        <taxon>Bacteria</taxon>
        <taxon>Bacillati</taxon>
        <taxon>Actinomycetota</taxon>
        <taxon>Actinomycetes</taxon>
        <taxon>Mycobacteriales</taxon>
        <taxon>Mycobacteriaceae</taxon>
        <taxon>Mycobacterium</taxon>
    </lineage>
</organism>
<dbReference type="EMBL" id="AP022581">
    <property type="protein sequence ID" value="BBX99016.1"/>
    <property type="molecule type" value="Genomic_DNA"/>
</dbReference>
<proteinExistence type="predicted"/>
<dbReference type="EMBL" id="AP022581">
    <property type="protein sequence ID" value="BBX96549.1"/>
    <property type="molecule type" value="Genomic_DNA"/>
</dbReference>
<dbReference type="AlphaFoldDB" id="A0A7I7NNF7"/>
<dbReference type="EMBL" id="AP022581">
    <property type="protein sequence ID" value="BBX98920.1"/>
    <property type="molecule type" value="Genomic_DNA"/>
</dbReference>
<dbReference type="KEGG" id="mlj:MLAC_42140"/>
<evidence type="ECO:0000313" key="7">
    <source>
        <dbReference type="EMBL" id="BBX99016.1"/>
    </source>
</evidence>
<evidence type="ECO:0000313" key="6">
    <source>
        <dbReference type="EMBL" id="BBX98920.1"/>
    </source>
</evidence>
<dbReference type="KEGG" id="mlj:MLAC_18430"/>
<evidence type="ECO:0000313" key="5">
    <source>
        <dbReference type="EMBL" id="BBX98186.1"/>
    </source>
</evidence>
<reference evidence="5" key="2">
    <citation type="submission" date="2020-02" db="EMBL/GenBank/DDBJ databases">
        <authorList>
            <person name="Matsumoto Y."/>
            <person name="Motooka D."/>
            <person name="Nakamura S."/>
        </authorList>
    </citation>
    <scope>NUCLEOTIDE SEQUENCE</scope>
    <source>
        <strain evidence="5">JCM 15657</strain>
    </source>
</reference>
<dbReference type="KEGG" id="mlj:MLAC_34620"/>
<evidence type="ECO:0000313" key="4">
    <source>
        <dbReference type="EMBL" id="BBX98168.1"/>
    </source>
</evidence>
<dbReference type="EMBL" id="AP022581">
    <property type="protein sequence ID" value="BBX95619.1"/>
    <property type="molecule type" value="Genomic_DNA"/>
</dbReference>
<dbReference type="EMBL" id="AP022581">
    <property type="protein sequence ID" value="BBX95926.1"/>
    <property type="molecule type" value="Genomic_DNA"/>
</dbReference>
<dbReference type="EMBL" id="AP022581">
    <property type="protein sequence ID" value="BBX99478.1"/>
    <property type="molecule type" value="Genomic_DNA"/>
</dbReference>
<reference evidence="5 9" key="1">
    <citation type="journal article" date="2019" name="Emerg. Microbes Infect.">
        <title>Comprehensive subspecies identification of 175 nontuberculous mycobacteria species based on 7547 genomic profiles.</title>
        <authorList>
            <person name="Matsumoto Y."/>
            <person name="Kinjo T."/>
            <person name="Motooka D."/>
            <person name="Nabeya D."/>
            <person name="Jung N."/>
            <person name="Uechi K."/>
            <person name="Horii T."/>
            <person name="Iida T."/>
            <person name="Fujita J."/>
            <person name="Nakamura S."/>
        </authorList>
    </citation>
    <scope>NUCLEOTIDE SEQUENCE [LARGE SCALE GENOMIC DNA]</scope>
    <source>
        <strain evidence="5 9">JCM 15657</strain>
    </source>
</reference>
<name>A0A7I7NNF7_9MYCO</name>